<comment type="caution">
    <text evidence="4">The sequence shown here is derived from an EMBL/GenBank/DDBJ whole genome shotgun (WGS) entry which is preliminary data.</text>
</comment>
<organism evidence="4 5">
    <name type="scientific">Winogradskyella pulchriflava</name>
    <dbReference type="NCBI Taxonomy" id="1110688"/>
    <lineage>
        <taxon>Bacteria</taxon>
        <taxon>Pseudomonadati</taxon>
        <taxon>Bacteroidota</taxon>
        <taxon>Flavobacteriia</taxon>
        <taxon>Flavobacteriales</taxon>
        <taxon>Flavobacteriaceae</taxon>
        <taxon>Winogradskyella</taxon>
    </lineage>
</organism>
<evidence type="ECO:0000313" key="5">
    <source>
        <dbReference type="Proteomes" id="UP001589832"/>
    </source>
</evidence>
<evidence type="ECO:0000256" key="2">
    <source>
        <dbReference type="SAM" id="SignalP"/>
    </source>
</evidence>
<dbReference type="Pfam" id="PF14371">
    <property type="entry name" value="DUF4412"/>
    <property type="match status" value="1"/>
</dbReference>
<feature type="region of interest" description="Disordered" evidence="1">
    <location>
        <begin position="306"/>
        <end position="326"/>
    </location>
</feature>
<evidence type="ECO:0000313" key="4">
    <source>
        <dbReference type="EMBL" id="MFC0604198.1"/>
    </source>
</evidence>
<feature type="chain" id="PRO_5046988108" evidence="2">
    <location>
        <begin position="22"/>
        <end position="556"/>
    </location>
</feature>
<accession>A0ABV6Q7E1</accession>
<name>A0ABV6Q7E1_9FLAO</name>
<sequence length="556" mass="63396">MKNKTLITTLLVLCFALPMQGQIFKKLKQKAEQAAERTILKKTDEIVTKKTEKTIDDATSEKDKSSEAPNSALNKNKKAKKAFFSEDVVIQLHENGNLNQTQYFDADEVAVRLDQDNLQKPGYIDSEGFMYVFKHGEYTKSSIVALQSQGMMVPTMMLEAYKLPPEPFMAMLQKQHDQGITANPFNGIVEFAFIYKQDDFRYEDYKETTQIIRGEKYTKFELLNEPGYKGNYVLFDTEGRLVEVYSNKLDAEQSMNNITEMSMVPPGKSLLVYNYTPVDVTLPQAREVRMQGQELMEAVMGGVVKDGSGSNSEIDDDDYDTSDSKGMTKRVKKSLNDHKTTVADLPESYDFNWQLETEMVLGDKKKDVMEMTFLINENANYQATNIVDRKSKDMGNATMLFDADLNTMVMFMDAQGSKFLQMYPIPEVGESNENLDNYKISKLPSKTIIGYSCEGLQLEDDRYIIKVYHTADAKIKLSNFMNFGGQNNKMDMPDIDPRVIKQFSNGLILEMDVTDKKKSKNHMNIIAKALKDKKSSIKKSEYKVMDLFSGRSMFKN</sequence>
<keyword evidence="5" id="KW-1185">Reference proteome</keyword>
<gene>
    <name evidence="4" type="ORF">ACFFGA_06510</name>
</gene>
<dbReference type="Proteomes" id="UP001589832">
    <property type="component" value="Unassembled WGS sequence"/>
</dbReference>
<dbReference type="InterPro" id="IPR025524">
    <property type="entry name" value="DUF4412"/>
</dbReference>
<proteinExistence type="predicted"/>
<evidence type="ECO:0000259" key="3">
    <source>
        <dbReference type="Pfam" id="PF14371"/>
    </source>
</evidence>
<feature type="domain" description="DUF4412" evidence="3">
    <location>
        <begin position="369"/>
        <end position="523"/>
    </location>
</feature>
<keyword evidence="2" id="KW-0732">Signal</keyword>
<reference evidence="4 5" key="1">
    <citation type="submission" date="2024-09" db="EMBL/GenBank/DDBJ databases">
        <authorList>
            <person name="Sun Q."/>
            <person name="Mori K."/>
        </authorList>
    </citation>
    <scope>NUCLEOTIDE SEQUENCE [LARGE SCALE GENOMIC DNA]</scope>
    <source>
        <strain evidence="4 5">NCAIM B.02481</strain>
    </source>
</reference>
<dbReference type="EMBL" id="JBHLTQ010000003">
    <property type="protein sequence ID" value="MFC0604198.1"/>
    <property type="molecule type" value="Genomic_DNA"/>
</dbReference>
<feature type="signal peptide" evidence="2">
    <location>
        <begin position="1"/>
        <end position="21"/>
    </location>
</feature>
<dbReference type="RefSeq" id="WP_386061407.1">
    <property type="nucleotide sequence ID" value="NZ_JBHLTQ010000003.1"/>
</dbReference>
<evidence type="ECO:0000256" key="1">
    <source>
        <dbReference type="SAM" id="MobiDB-lite"/>
    </source>
</evidence>
<protein>
    <submittedName>
        <fullName evidence="4">DUF4412 domain-containing protein</fullName>
    </submittedName>
</protein>